<evidence type="ECO:0008006" key="3">
    <source>
        <dbReference type="Google" id="ProtNLM"/>
    </source>
</evidence>
<dbReference type="EMBL" id="LQRT01000046">
    <property type="protein sequence ID" value="KZS38681.1"/>
    <property type="molecule type" value="Genomic_DNA"/>
</dbReference>
<accession>A0A162XJY1</accession>
<comment type="caution">
    <text evidence="1">The sequence shown here is derived from an EMBL/GenBank/DDBJ whole genome shotgun (WGS) entry which is preliminary data.</text>
</comment>
<dbReference type="OrthoDB" id="882993at2"/>
<dbReference type="AlphaFoldDB" id="A0A162XJY1"/>
<protein>
    <recommendedName>
        <fullName evidence="3">Lipocalin-like domain-containing protein</fullName>
    </recommendedName>
</protein>
<gene>
    <name evidence="1" type="ORF">AWE51_13910</name>
</gene>
<evidence type="ECO:0000313" key="1">
    <source>
        <dbReference type="EMBL" id="KZS38681.1"/>
    </source>
</evidence>
<sequence>MTIIFLISCSESTESELIPFNSKLFPQQWQLVAMTGSIANMPPITGRKMSWQESYTLNTNKTFVKSRDINGNISLATGTYTFVILSDGTYLELTYISENNLIGNCTSDLKEILRLNDSQDKLTATWWACDGPGLFYERKQ</sequence>
<keyword evidence="2" id="KW-1185">Reference proteome</keyword>
<proteinExistence type="predicted"/>
<name>A0A162XJY1_9FLAO</name>
<dbReference type="STRING" id="1642818.AWE51_13910"/>
<evidence type="ECO:0000313" key="2">
    <source>
        <dbReference type="Proteomes" id="UP000076715"/>
    </source>
</evidence>
<reference evidence="1 2" key="1">
    <citation type="submission" date="2016-01" db="EMBL/GenBank/DDBJ databases">
        <title>The draft genome sequence of Aquimarina sp. RZW4-3-2.</title>
        <authorList>
            <person name="Wang Y."/>
        </authorList>
    </citation>
    <scope>NUCLEOTIDE SEQUENCE [LARGE SCALE GENOMIC DNA]</scope>
    <source>
        <strain evidence="1 2">RZW4-3-2</strain>
    </source>
</reference>
<dbReference type="Proteomes" id="UP000076715">
    <property type="component" value="Unassembled WGS sequence"/>
</dbReference>
<organism evidence="1 2">
    <name type="scientific">Aquimarina aggregata</name>
    <dbReference type="NCBI Taxonomy" id="1642818"/>
    <lineage>
        <taxon>Bacteria</taxon>
        <taxon>Pseudomonadati</taxon>
        <taxon>Bacteroidota</taxon>
        <taxon>Flavobacteriia</taxon>
        <taxon>Flavobacteriales</taxon>
        <taxon>Flavobacteriaceae</taxon>
        <taxon>Aquimarina</taxon>
    </lineage>
</organism>